<dbReference type="InterPro" id="IPR052140">
    <property type="entry name" value="Dev_Signal_Hedgehog-like"/>
</dbReference>
<dbReference type="InterPro" id="IPR003586">
    <property type="entry name" value="Hint_dom_C"/>
</dbReference>
<dbReference type="PANTHER" id="PTHR46706">
    <property type="entry name" value="PROTEIN QUA-1-RELATED"/>
    <property type="match status" value="1"/>
</dbReference>
<dbReference type="SMART" id="SM00306">
    <property type="entry name" value="HintN"/>
    <property type="match status" value="1"/>
</dbReference>
<feature type="region of interest" description="Disordered" evidence="4">
    <location>
        <begin position="32"/>
        <end position="72"/>
    </location>
</feature>
<dbReference type="AlphaFoldDB" id="A0A0N4VUP6"/>
<sequence>MFQAPIVPVEQPIAPNAVGEGEDVIVEEEIAQEGVEIPDDDSTEEPPIVDPPGPAQPLPPPQQLPPLQPLQPPPQLPQFVVRLITGEMKRLDDLKVNDWVQTLKGAEVRYAPVTFWLHRVPSQKAEFVRLELSDGTELKLTAKHFIYRTKCTDEGNQVTTDELSREAVLAEKIVEGDCLYQVVGDEHVRTARVTKISSVTETGIYSPMTSNGRIVVNGVYASCHNIVQSNSLQNTFFSYADRMRKFYASLFSTESDVAELPMGMDLIANMLDLVIPKDLVTL</sequence>
<dbReference type="Pfam" id="PF01079">
    <property type="entry name" value="Hint"/>
    <property type="match status" value="1"/>
</dbReference>
<proteinExistence type="predicted"/>
<dbReference type="PRINTS" id="PR00632">
    <property type="entry name" value="SONICHHOG"/>
</dbReference>
<accession>A0A0N4VUP6</accession>
<reference evidence="7 8" key="2">
    <citation type="submission" date="2018-11" db="EMBL/GenBank/DDBJ databases">
        <authorList>
            <consortium name="Pathogen Informatics"/>
        </authorList>
    </citation>
    <scope>NUCLEOTIDE SEQUENCE [LARGE SCALE GENOMIC DNA]</scope>
    <source>
        <strain evidence="7 8">MHpl1</strain>
    </source>
</reference>
<evidence type="ECO:0000256" key="1">
    <source>
        <dbReference type="ARBA" id="ARBA00004239"/>
    </source>
</evidence>
<dbReference type="GO" id="GO:0005576">
    <property type="term" value="C:extracellular region"/>
    <property type="evidence" value="ECO:0007669"/>
    <property type="project" value="UniProtKB-SubCell"/>
</dbReference>
<feature type="domain" description="Hint" evidence="5">
    <location>
        <begin position="185"/>
        <end position="229"/>
    </location>
</feature>
<dbReference type="GO" id="GO:0007267">
    <property type="term" value="P:cell-cell signaling"/>
    <property type="evidence" value="ECO:0007669"/>
    <property type="project" value="InterPro"/>
</dbReference>
<dbReference type="InterPro" id="IPR003587">
    <property type="entry name" value="Hint_dom_N"/>
</dbReference>
<dbReference type="InterPro" id="IPR036844">
    <property type="entry name" value="Hint_dom_sf"/>
</dbReference>
<evidence type="ECO:0000313" key="7">
    <source>
        <dbReference type="EMBL" id="VDO07462.1"/>
    </source>
</evidence>
<keyword evidence="2" id="KW-0217">Developmental protein</keyword>
<organism evidence="9">
    <name type="scientific">Haemonchus placei</name>
    <name type="common">Barber's pole worm</name>
    <dbReference type="NCBI Taxonomy" id="6290"/>
    <lineage>
        <taxon>Eukaryota</taxon>
        <taxon>Metazoa</taxon>
        <taxon>Ecdysozoa</taxon>
        <taxon>Nematoda</taxon>
        <taxon>Chromadorea</taxon>
        <taxon>Rhabditida</taxon>
        <taxon>Rhabditina</taxon>
        <taxon>Rhabditomorpha</taxon>
        <taxon>Strongyloidea</taxon>
        <taxon>Trichostrongylidae</taxon>
        <taxon>Haemonchus</taxon>
    </lineage>
</organism>
<evidence type="ECO:0000256" key="2">
    <source>
        <dbReference type="ARBA" id="ARBA00022473"/>
    </source>
</evidence>
<dbReference type="STRING" id="6290.A0A0N4VUP6"/>
<dbReference type="OrthoDB" id="5212at2759"/>
<dbReference type="Proteomes" id="UP000268014">
    <property type="component" value="Unassembled WGS sequence"/>
</dbReference>
<evidence type="ECO:0000256" key="4">
    <source>
        <dbReference type="SAM" id="MobiDB-lite"/>
    </source>
</evidence>
<dbReference type="PANTHER" id="PTHR46706:SF12">
    <property type="entry name" value="PROTEIN QUA-1-RELATED"/>
    <property type="match status" value="1"/>
</dbReference>
<dbReference type="InterPro" id="IPR001657">
    <property type="entry name" value="Hedgehog"/>
</dbReference>
<protein>
    <submittedName>
        <fullName evidence="9">HintN domain-containing protein</fullName>
    </submittedName>
</protein>
<feature type="domain" description="Hint" evidence="6">
    <location>
        <begin position="80"/>
        <end position="183"/>
    </location>
</feature>
<dbReference type="CDD" id="cd00081">
    <property type="entry name" value="Hint"/>
    <property type="match status" value="1"/>
</dbReference>
<comment type="subcellular location">
    <subcellularLocation>
        <location evidence="1">Secreted</location>
        <location evidence="1">Extracellular space</location>
    </subcellularLocation>
</comment>
<dbReference type="EMBL" id="UZAF01001119">
    <property type="protein sequence ID" value="VDO07462.1"/>
    <property type="molecule type" value="Genomic_DNA"/>
</dbReference>
<keyword evidence="3" id="KW-0732">Signal</keyword>
<dbReference type="GO" id="GO:0016540">
    <property type="term" value="P:protein autoprocessing"/>
    <property type="evidence" value="ECO:0007669"/>
    <property type="project" value="InterPro"/>
</dbReference>
<evidence type="ECO:0000313" key="9">
    <source>
        <dbReference type="WBParaSite" id="HPLM_0000101301-mRNA-1"/>
    </source>
</evidence>
<name>A0A0N4VUP6_HAEPC</name>
<dbReference type="WBParaSite" id="HPLM_0000101301-mRNA-1">
    <property type="protein sequence ID" value="HPLM_0000101301-mRNA-1"/>
    <property type="gene ID" value="HPLM_0000101301"/>
</dbReference>
<dbReference type="SUPFAM" id="SSF51294">
    <property type="entry name" value="Hedgehog/intein (Hint) domain"/>
    <property type="match status" value="1"/>
</dbReference>
<evidence type="ECO:0000259" key="5">
    <source>
        <dbReference type="SMART" id="SM00305"/>
    </source>
</evidence>
<evidence type="ECO:0000259" key="6">
    <source>
        <dbReference type="SMART" id="SM00306"/>
    </source>
</evidence>
<gene>
    <name evidence="7" type="ORF">HPLM_LOCUS1014</name>
</gene>
<evidence type="ECO:0000256" key="3">
    <source>
        <dbReference type="ARBA" id="ARBA00022729"/>
    </source>
</evidence>
<dbReference type="InterPro" id="IPR001767">
    <property type="entry name" value="Hedgehog_Hint"/>
</dbReference>
<dbReference type="SMART" id="SM00305">
    <property type="entry name" value="HintC"/>
    <property type="match status" value="1"/>
</dbReference>
<dbReference type="Gene3D" id="2.170.16.10">
    <property type="entry name" value="Hedgehog/Intein (Hint) domain"/>
    <property type="match status" value="1"/>
</dbReference>
<feature type="compositionally biased region" description="Pro residues" evidence="4">
    <location>
        <begin position="48"/>
        <end position="72"/>
    </location>
</feature>
<feature type="compositionally biased region" description="Acidic residues" evidence="4">
    <location>
        <begin position="32"/>
        <end position="44"/>
    </location>
</feature>
<keyword evidence="8" id="KW-1185">Reference proteome</keyword>
<reference evidence="9" key="1">
    <citation type="submission" date="2017-02" db="UniProtKB">
        <authorList>
            <consortium name="WormBaseParasite"/>
        </authorList>
    </citation>
    <scope>IDENTIFICATION</scope>
</reference>
<evidence type="ECO:0000313" key="8">
    <source>
        <dbReference type="Proteomes" id="UP000268014"/>
    </source>
</evidence>